<name>A0AAD8IVY5_9APIA</name>
<reference evidence="1" key="1">
    <citation type="submission" date="2023-02" db="EMBL/GenBank/DDBJ databases">
        <title>Genome of toxic invasive species Heracleum sosnowskyi carries increased number of genes despite the absence of recent whole-genome duplications.</title>
        <authorList>
            <person name="Schelkunov M."/>
            <person name="Shtratnikova V."/>
            <person name="Makarenko M."/>
            <person name="Klepikova A."/>
            <person name="Omelchenko D."/>
            <person name="Novikova G."/>
            <person name="Obukhova E."/>
            <person name="Bogdanov V."/>
            <person name="Penin A."/>
            <person name="Logacheva M."/>
        </authorList>
    </citation>
    <scope>NUCLEOTIDE SEQUENCE</scope>
    <source>
        <strain evidence="1">Hsosn_3</strain>
        <tissue evidence="1">Leaf</tissue>
    </source>
</reference>
<protein>
    <submittedName>
        <fullName evidence="1">Uncharacterized protein</fullName>
    </submittedName>
</protein>
<dbReference type="SUPFAM" id="SSF48371">
    <property type="entry name" value="ARM repeat"/>
    <property type="match status" value="1"/>
</dbReference>
<keyword evidence="2" id="KW-1185">Reference proteome</keyword>
<evidence type="ECO:0000313" key="2">
    <source>
        <dbReference type="Proteomes" id="UP001237642"/>
    </source>
</evidence>
<dbReference type="AlphaFoldDB" id="A0AAD8IVY5"/>
<dbReference type="InterPro" id="IPR016024">
    <property type="entry name" value="ARM-type_fold"/>
</dbReference>
<accession>A0AAD8IVY5</accession>
<evidence type="ECO:0000313" key="1">
    <source>
        <dbReference type="EMBL" id="KAK1392213.1"/>
    </source>
</evidence>
<proteinExistence type="predicted"/>
<dbReference type="Proteomes" id="UP001237642">
    <property type="component" value="Unassembled WGS sequence"/>
</dbReference>
<dbReference type="InterPro" id="IPR011989">
    <property type="entry name" value="ARM-like"/>
</dbReference>
<sequence>MFIQQTDFVDVEFSSSFVFSRLSFIDRRGSLTNFVDANFQVKLFNNSIHELLVSTDLEKLSEVTKLMEELVLADPQVSGHLGSDAVQRLLQIFNEHDDNKIQCQVVYILSRAHFDKCKDVLTNDAIPLLVKHISGDSYYEYKLAFASVVALTRLARSYPGSIEVILANGALDVAGKIVKGNHVEYRDLKYKIVCCVAKFLAEMVLPLMRQRLLVTFQKKFFK</sequence>
<dbReference type="EMBL" id="JAUIZM010000003">
    <property type="protein sequence ID" value="KAK1392213.1"/>
    <property type="molecule type" value="Genomic_DNA"/>
</dbReference>
<dbReference type="Gene3D" id="1.25.10.10">
    <property type="entry name" value="Leucine-rich Repeat Variant"/>
    <property type="match status" value="1"/>
</dbReference>
<organism evidence="1 2">
    <name type="scientific">Heracleum sosnowskyi</name>
    <dbReference type="NCBI Taxonomy" id="360622"/>
    <lineage>
        <taxon>Eukaryota</taxon>
        <taxon>Viridiplantae</taxon>
        <taxon>Streptophyta</taxon>
        <taxon>Embryophyta</taxon>
        <taxon>Tracheophyta</taxon>
        <taxon>Spermatophyta</taxon>
        <taxon>Magnoliopsida</taxon>
        <taxon>eudicotyledons</taxon>
        <taxon>Gunneridae</taxon>
        <taxon>Pentapetalae</taxon>
        <taxon>asterids</taxon>
        <taxon>campanulids</taxon>
        <taxon>Apiales</taxon>
        <taxon>Apiaceae</taxon>
        <taxon>Apioideae</taxon>
        <taxon>apioid superclade</taxon>
        <taxon>Tordylieae</taxon>
        <taxon>Tordyliinae</taxon>
        <taxon>Heracleum</taxon>
    </lineage>
</organism>
<reference evidence="1" key="2">
    <citation type="submission" date="2023-05" db="EMBL/GenBank/DDBJ databases">
        <authorList>
            <person name="Schelkunov M.I."/>
        </authorList>
    </citation>
    <scope>NUCLEOTIDE SEQUENCE</scope>
    <source>
        <strain evidence="1">Hsosn_3</strain>
        <tissue evidence="1">Leaf</tissue>
    </source>
</reference>
<gene>
    <name evidence="1" type="ORF">POM88_011269</name>
</gene>
<comment type="caution">
    <text evidence="1">The sequence shown here is derived from an EMBL/GenBank/DDBJ whole genome shotgun (WGS) entry which is preliminary data.</text>
</comment>